<dbReference type="NCBIfam" id="TIGR02406">
    <property type="entry name" value="ectoine_EctA"/>
    <property type="match status" value="1"/>
</dbReference>
<evidence type="ECO:0000256" key="3">
    <source>
        <dbReference type="ARBA" id="ARBA00012355"/>
    </source>
</evidence>
<dbReference type="InterPro" id="IPR016181">
    <property type="entry name" value="Acyl_CoA_acyltransferase"/>
</dbReference>
<evidence type="ECO:0000256" key="1">
    <source>
        <dbReference type="ARBA" id="ARBA00004978"/>
    </source>
</evidence>
<comment type="similarity">
    <text evidence="2 8">Belongs to the acetyltransferase family. EctA subfamily.</text>
</comment>
<evidence type="ECO:0000313" key="11">
    <source>
        <dbReference type="Proteomes" id="UP000657372"/>
    </source>
</evidence>
<comment type="function">
    <text evidence="8">Catalyzes the acetylation of L-2,4-diaminobutyrate (DABA) to gamma-N-acetyl-alpha,gamma-diaminobutyric acid (ADABA) with acetyl coenzyme A.</text>
</comment>
<evidence type="ECO:0000313" key="10">
    <source>
        <dbReference type="EMBL" id="MBF8177890.1"/>
    </source>
</evidence>
<dbReference type="GO" id="GO:0033816">
    <property type="term" value="F:diaminobutyrate acetyltransferase activity"/>
    <property type="evidence" value="ECO:0007669"/>
    <property type="project" value="UniProtKB-EC"/>
</dbReference>
<evidence type="ECO:0000256" key="2">
    <source>
        <dbReference type="ARBA" id="ARBA00010712"/>
    </source>
</evidence>
<dbReference type="PANTHER" id="PTHR43072">
    <property type="entry name" value="N-ACETYLTRANSFERASE"/>
    <property type="match status" value="1"/>
</dbReference>
<evidence type="ECO:0000256" key="5">
    <source>
        <dbReference type="ARBA" id="ARBA00022679"/>
    </source>
</evidence>
<dbReference type="InterPro" id="IPR012772">
    <property type="entry name" value="Ectoine_EctA"/>
</dbReference>
<reference evidence="10 11" key="1">
    <citation type="submission" date="2020-11" db="EMBL/GenBank/DDBJ databases">
        <title>WGS of Herminiimonas contaminans strain Marseille-Q4544 isolated from planarians Schmidtea mediterranea.</title>
        <authorList>
            <person name="Kangale L."/>
        </authorList>
    </citation>
    <scope>NUCLEOTIDE SEQUENCE [LARGE SCALE GENOMIC DNA]</scope>
    <source>
        <strain evidence="10 11">Marseille-Q4544</strain>
    </source>
</reference>
<dbReference type="EC" id="2.3.1.178" evidence="3 8"/>
<comment type="catalytic activity">
    <reaction evidence="7 8">
        <text>L-2,4-diaminobutanoate + acetyl-CoA = (2S)-4-acetamido-2-aminobutanoate + CoA + H(+)</text>
        <dbReference type="Rhea" id="RHEA:16901"/>
        <dbReference type="ChEBI" id="CHEBI:15378"/>
        <dbReference type="ChEBI" id="CHEBI:57287"/>
        <dbReference type="ChEBI" id="CHEBI:57288"/>
        <dbReference type="ChEBI" id="CHEBI:58761"/>
        <dbReference type="ChEBI" id="CHEBI:58929"/>
        <dbReference type="EC" id="2.3.1.178"/>
    </reaction>
</comment>
<keyword evidence="11" id="KW-1185">Reference proteome</keyword>
<dbReference type="Proteomes" id="UP000657372">
    <property type="component" value="Unassembled WGS sequence"/>
</dbReference>
<feature type="domain" description="N-acetyltransferase" evidence="9">
    <location>
        <begin position="12"/>
        <end position="173"/>
    </location>
</feature>
<accession>A0ABS0ET45</accession>
<evidence type="ECO:0000256" key="8">
    <source>
        <dbReference type="RuleBase" id="RU365045"/>
    </source>
</evidence>
<dbReference type="PANTHER" id="PTHR43072:SF23">
    <property type="entry name" value="UPF0039 PROTEIN C11D3.02C"/>
    <property type="match status" value="1"/>
</dbReference>
<dbReference type="PROSITE" id="PS51186">
    <property type="entry name" value="GNAT"/>
    <property type="match status" value="1"/>
</dbReference>
<evidence type="ECO:0000256" key="4">
    <source>
        <dbReference type="ARBA" id="ARBA00017935"/>
    </source>
</evidence>
<dbReference type="EMBL" id="JADOEL010000006">
    <property type="protein sequence ID" value="MBF8177890.1"/>
    <property type="molecule type" value="Genomic_DNA"/>
</dbReference>
<dbReference type="RefSeq" id="WP_195875445.1">
    <property type="nucleotide sequence ID" value="NZ_JADOEL010000006.1"/>
</dbReference>
<dbReference type="CDD" id="cd04301">
    <property type="entry name" value="NAT_SF"/>
    <property type="match status" value="1"/>
</dbReference>
<dbReference type="Gene3D" id="3.40.630.30">
    <property type="match status" value="1"/>
</dbReference>
<evidence type="ECO:0000256" key="6">
    <source>
        <dbReference type="ARBA" id="ARBA00023315"/>
    </source>
</evidence>
<sequence>MNTQVASAADYIVLRPPERKDGAALHDLIARCPPLDLNSRYAYLLLCEHHAATCVVAEAEGQLVGAITAYIPPAKPDTLFIWQVAVAPDMQGHQIASRMLDQLVARCAATYRFQKIETTISPSNIGSRKLFESYARRNKVDIQAEPYLAASEFGAGQHEEEWLYQLRPGLRAA</sequence>
<name>A0ABS0ET45_9BURK</name>
<gene>
    <name evidence="8 10" type="primary">ectA</name>
    <name evidence="10" type="ORF">IXC47_09370</name>
</gene>
<keyword evidence="6 8" id="KW-0012">Acyltransferase</keyword>
<evidence type="ECO:0000259" key="9">
    <source>
        <dbReference type="PROSITE" id="PS51186"/>
    </source>
</evidence>
<dbReference type="SUPFAM" id="SSF55729">
    <property type="entry name" value="Acyl-CoA N-acyltransferases (Nat)"/>
    <property type="match status" value="1"/>
</dbReference>
<protein>
    <recommendedName>
        <fullName evidence="4 8">L-2,4-diaminobutyric acid acetyltransferase</fullName>
        <shortName evidence="8">DABA acetyltransferase</shortName>
        <ecNumber evidence="3 8">2.3.1.178</ecNumber>
    </recommendedName>
</protein>
<proteinExistence type="inferred from homology"/>
<organism evidence="10 11">
    <name type="scientific">Herminiimonas contaminans</name>
    <dbReference type="NCBI Taxonomy" id="1111140"/>
    <lineage>
        <taxon>Bacteria</taxon>
        <taxon>Pseudomonadati</taxon>
        <taxon>Pseudomonadota</taxon>
        <taxon>Betaproteobacteria</taxon>
        <taxon>Burkholderiales</taxon>
        <taxon>Oxalobacteraceae</taxon>
        <taxon>Herminiimonas</taxon>
    </lineage>
</organism>
<comment type="pathway">
    <text evidence="1 8">Amine and polyamine biosynthesis; ectoine biosynthesis; L-ectoine from L-aspartate 4-semialdehyde: step 2/3.</text>
</comment>
<comment type="caution">
    <text evidence="10">The sequence shown here is derived from an EMBL/GenBank/DDBJ whole genome shotgun (WGS) entry which is preliminary data.</text>
</comment>
<dbReference type="InterPro" id="IPR000182">
    <property type="entry name" value="GNAT_dom"/>
</dbReference>
<evidence type="ECO:0000256" key="7">
    <source>
        <dbReference type="ARBA" id="ARBA00048924"/>
    </source>
</evidence>
<keyword evidence="5 8" id="KW-0808">Transferase</keyword>
<dbReference type="Pfam" id="PF00583">
    <property type="entry name" value="Acetyltransf_1"/>
    <property type="match status" value="1"/>
</dbReference>